<dbReference type="OrthoDB" id="5989494at2759"/>
<evidence type="ECO:0000313" key="1">
    <source>
        <dbReference type="EnsemblMetazoa" id="CLYHEMP021072.1"/>
    </source>
</evidence>
<dbReference type="Proteomes" id="UP000594262">
    <property type="component" value="Unplaced"/>
</dbReference>
<protein>
    <recommendedName>
        <fullName evidence="3">MULE transposase domain-containing protein</fullName>
    </recommendedName>
</protein>
<proteinExistence type="predicted"/>
<dbReference type="EnsemblMetazoa" id="CLYHEMT021072.1">
    <property type="protein sequence ID" value="CLYHEMP021072.1"/>
    <property type="gene ID" value="CLYHEMG021072"/>
</dbReference>
<sequence length="461" mass="53017">MFCTTKTRPLVMDTTFDVCDLWLTDTAYQNLRLVNSKGDHPWFYGPCLLHMQKTTETFARFALDMVVSGLKNTLGFLGTDMEKAMYEGFKIAFPELNSLLCVKHIRDADKRKLSKIGGTGHQRILRDIYGSNDGITKELGLASSLDKDDFQAKLSSLKEIWDSLTDGFHNWFSRNRASKFIECVIESARESSGIEDLFYNNAIESLHSSLKSKISEKKKVIELIPFIESLIKRQRLEEERAITKSGDWRLSQEYKCFEMDSRAWYAMKQHERDDHVARFRKYIPKTKDLYKISGAVGRKPGSQKSRKRNLKEPVFVEERVLPSKIPKLCVKKTGDQFSSQVLKDFDLSKINPKAKEEKAMVLRLKSMHVNVSSCNAAECIRKISNEKDLLIIQTSGVSVWTDSKRKVRSRTGTVYVHFKEECLRQVFPDFSYEKIIVDEETRKKLPDNAIARLASFGVNVI</sequence>
<evidence type="ECO:0008006" key="3">
    <source>
        <dbReference type="Google" id="ProtNLM"/>
    </source>
</evidence>
<dbReference type="AlphaFoldDB" id="A0A7M5XCK7"/>
<keyword evidence="2" id="KW-1185">Reference proteome</keyword>
<name>A0A7M5XCK7_9CNID</name>
<organism evidence="1 2">
    <name type="scientific">Clytia hemisphaerica</name>
    <dbReference type="NCBI Taxonomy" id="252671"/>
    <lineage>
        <taxon>Eukaryota</taxon>
        <taxon>Metazoa</taxon>
        <taxon>Cnidaria</taxon>
        <taxon>Hydrozoa</taxon>
        <taxon>Hydroidolina</taxon>
        <taxon>Leptothecata</taxon>
        <taxon>Obeliida</taxon>
        <taxon>Clytiidae</taxon>
        <taxon>Clytia</taxon>
    </lineage>
</organism>
<accession>A0A7M5XCK7</accession>
<reference evidence="1" key="1">
    <citation type="submission" date="2021-01" db="UniProtKB">
        <authorList>
            <consortium name="EnsemblMetazoa"/>
        </authorList>
    </citation>
    <scope>IDENTIFICATION</scope>
</reference>
<dbReference type="GeneID" id="136808527"/>
<evidence type="ECO:0000313" key="2">
    <source>
        <dbReference type="Proteomes" id="UP000594262"/>
    </source>
</evidence>
<dbReference type="RefSeq" id="XP_066921156.1">
    <property type="nucleotide sequence ID" value="XM_067065055.1"/>
</dbReference>
<dbReference type="EnsemblMetazoa" id="CLYHEMT021072.2">
    <property type="protein sequence ID" value="CLYHEMP021072.2"/>
    <property type="gene ID" value="CLYHEMG021072"/>
</dbReference>